<sequence>MEYEEIPVAITPLEERRFDFDLTENQSFNYYRITCDGKVLYIDENFDYIEGDMPVEWRKPAIARLQTLIKAREHPDGP</sequence>
<name>A0ABV6HNY4_9SPHI</name>
<evidence type="ECO:0000313" key="2">
    <source>
        <dbReference type="Proteomes" id="UP001589774"/>
    </source>
</evidence>
<reference evidence="1 2" key="1">
    <citation type="submission" date="2024-09" db="EMBL/GenBank/DDBJ databases">
        <authorList>
            <person name="Sun Q."/>
            <person name="Mori K."/>
        </authorList>
    </citation>
    <scope>NUCLEOTIDE SEQUENCE [LARGE SCALE GENOMIC DNA]</scope>
    <source>
        <strain evidence="1 2">CCM 7765</strain>
    </source>
</reference>
<evidence type="ECO:0000313" key="1">
    <source>
        <dbReference type="EMBL" id="MFC0320598.1"/>
    </source>
</evidence>
<dbReference type="RefSeq" id="WP_130856726.1">
    <property type="nucleotide sequence ID" value="NZ_JBHLWO010000002.1"/>
</dbReference>
<protein>
    <recommendedName>
        <fullName evidence="3">KTSC domain-containing protein</fullName>
    </recommendedName>
</protein>
<comment type="caution">
    <text evidence="1">The sequence shown here is derived from an EMBL/GenBank/DDBJ whole genome shotgun (WGS) entry which is preliminary data.</text>
</comment>
<proteinExistence type="predicted"/>
<dbReference type="EMBL" id="JBHLWO010000002">
    <property type="protein sequence ID" value="MFC0320598.1"/>
    <property type="molecule type" value="Genomic_DNA"/>
</dbReference>
<gene>
    <name evidence="1" type="ORF">ACFFI0_19895</name>
</gene>
<organism evidence="1 2">
    <name type="scientific">Olivibacter oleidegradans</name>
    <dbReference type="NCBI Taxonomy" id="760123"/>
    <lineage>
        <taxon>Bacteria</taxon>
        <taxon>Pseudomonadati</taxon>
        <taxon>Bacteroidota</taxon>
        <taxon>Sphingobacteriia</taxon>
        <taxon>Sphingobacteriales</taxon>
        <taxon>Sphingobacteriaceae</taxon>
        <taxon>Olivibacter</taxon>
    </lineage>
</organism>
<evidence type="ECO:0008006" key="3">
    <source>
        <dbReference type="Google" id="ProtNLM"/>
    </source>
</evidence>
<dbReference type="Proteomes" id="UP001589774">
    <property type="component" value="Unassembled WGS sequence"/>
</dbReference>
<keyword evidence="2" id="KW-1185">Reference proteome</keyword>
<accession>A0ABV6HNY4</accession>